<comment type="similarity">
    <text evidence="9">Belongs to the peroxiredoxin family. BCP/PrxQ subfamily.</text>
</comment>
<dbReference type="SUPFAM" id="SSF52833">
    <property type="entry name" value="Thioredoxin-like"/>
    <property type="match status" value="1"/>
</dbReference>
<organism evidence="14 15">
    <name type="scientific">Niabella ginsengisoli</name>
    <dbReference type="NCBI Taxonomy" id="522298"/>
    <lineage>
        <taxon>Bacteria</taxon>
        <taxon>Pseudomonadati</taxon>
        <taxon>Bacteroidota</taxon>
        <taxon>Chitinophagia</taxon>
        <taxon>Chitinophagales</taxon>
        <taxon>Chitinophagaceae</taxon>
        <taxon>Niabella</taxon>
    </lineage>
</organism>
<evidence type="ECO:0000256" key="12">
    <source>
        <dbReference type="SAM" id="SignalP"/>
    </source>
</evidence>
<accession>A0ABS9SLP6</accession>
<keyword evidence="15" id="KW-1185">Reference proteome</keyword>
<evidence type="ECO:0000259" key="13">
    <source>
        <dbReference type="PROSITE" id="PS51352"/>
    </source>
</evidence>
<evidence type="ECO:0000256" key="10">
    <source>
        <dbReference type="ARBA" id="ARBA00042639"/>
    </source>
</evidence>
<gene>
    <name evidence="14" type="ORF">MKP09_15920</name>
</gene>
<dbReference type="Proteomes" id="UP001202248">
    <property type="component" value="Unassembled WGS sequence"/>
</dbReference>
<keyword evidence="3" id="KW-0575">Peroxidase</keyword>
<keyword evidence="7" id="KW-0676">Redox-active center</keyword>
<dbReference type="Gene3D" id="3.40.30.10">
    <property type="entry name" value="Glutaredoxin"/>
    <property type="match status" value="1"/>
</dbReference>
<evidence type="ECO:0000256" key="9">
    <source>
        <dbReference type="ARBA" id="ARBA00038489"/>
    </source>
</evidence>
<dbReference type="CDD" id="cd02970">
    <property type="entry name" value="PRX_like2"/>
    <property type="match status" value="1"/>
</dbReference>
<feature type="domain" description="Thioredoxin" evidence="13">
    <location>
        <begin position="41"/>
        <end position="209"/>
    </location>
</feature>
<dbReference type="PANTHER" id="PTHR42801:SF7">
    <property type="entry name" value="SLL1159 PROTEIN"/>
    <property type="match status" value="1"/>
</dbReference>
<evidence type="ECO:0000256" key="11">
    <source>
        <dbReference type="ARBA" id="ARBA00049091"/>
    </source>
</evidence>
<feature type="signal peptide" evidence="12">
    <location>
        <begin position="1"/>
        <end position="26"/>
    </location>
</feature>
<evidence type="ECO:0000256" key="3">
    <source>
        <dbReference type="ARBA" id="ARBA00022559"/>
    </source>
</evidence>
<evidence type="ECO:0000313" key="15">
    <source>
        <dbReference type="Proteomes" id="UP001202248"/>
    </source>
</evidence>
<name>A0ABS9SLP6_9BACT</name>
<proteinExistence type="inferred from homology"/>
<protein>
    <recommendedName>
        <fullName evidence="2">thioredoxin-dependent peroxiredoxin</fullName>
        <ecNumber evidence="2">1.11.1.24</ecNumber>
    </recommendedName>
    <alternativeName>
        <fullName evidence="8">Thioredoxin peroxidase</fullName>
    </alternativeName>
    <alternativeName>
        <fullName evidence="10">Thioredoxin-dependent peroxiredoxin Bcp</fullName>
    </alternativeName>
</protein>
<feature type="chain" id="PRO_5046702026" description="thioredoxin-dependent peroxiredoxin" evidence="12">
    <location>
        <begin position="27"/>
        <end position="212"/>
    </location>
</feature>
<dbReference type="Pfam" id="PF00578">
    <property type="entry name" value="AhpC-TSA"/>
    <property type="match status" value="1"/>
</dbReference>
<keyword evidence="6" id="KW-1015">Disulfide bond</keyword>
<evidence type="ECO:0000256" key="7">
    <source>
        <dbReference type="ARBA" id="ARBA00023284"/>
    </source>
</evidence>
<evidence type="ECO:0000256" key="5">
    <source>
        <dbReference type="ARBA" id="ARBA00023002"/>
    </source>
</evidence>
<comment type="function">
    <text evidence="1">Thiol-specific peroxidase that catalyzes the reduction of hydrogen peroxide and organic hydroperoxides to water and alcohols, respectively. Plays a role in cell protection against oxidative stress by detoxifying peroxides and as sensor of hydrogen peroxide-mediated signaling events.</text>
</comment>
<keyword evidence="12" id="KW-0732">Signal</keyword>
<dbReference type="InterPro" id="IPR000866">
    <property type="entry name" value="AhpC/TSA"/>
</dbReference>
<dbReference type="PROSITE" id="PS51352">
    <property type="entry name" value="THIOREDOXIN_2"/>
    <property type="match status" value="1"/>
</dbReference>
<keyword evidence="5" id="KW-0560">Oxidoreductase</keyword>
<reference evidence="14 15" key="1">
    <citation type="submission" date="2022-02" db="EMBL/GenBank/DDBJ databases">
        <authorList>
            <person name="Min J."/>
        </authorList>
    </citation>
    <scope>NUCLEOTIDE SEQUENCE [LARGE SCALE GENOMIC DNA]</scope>
    <source>
        <strain evidence="14 15">GR10-1</strain>
    </source>
</reference>
<evidence type="ECO:0000313" key="14">
    <source>
        <dbReference type="EMBL" id="MCH5599289.1"/>
    </source>
</evidence>
<dbReference type="InterPro" id="IPR050924">
    <property type="entry name" value="Peroxiredoxin_BCP/PrxQ"/>
</dbReference>
<dbReference type="EMBL" id="JAKWBL010000003">
    <property type="protein sequence ID" value="MCH5599289.1"/>
    <property type="molecule type" value="Genomic_DNA"/>
</dbReference>
<evidence type="ECO:0000256" key="2">
    <source>
        <dbReference type="ARBA" id="ARBA00013017"/>
    </source>
</evidence>
<sequence>MKFIKIVSVICALLFSGMIMPESVHAQSYGAPEKPQDVSPLLVGETVPDLKLPDASGTQIDLKKEVSKKPAILVFYRGGWCPYCQVQLAGLQKAAKELESLGYQVMAVSTDSPDNLKETIKKRKLTYTLLSDADLSLSKGFGIAFAAPKNYHSFLGASSGGKNIDNLLPVPAIYILNKKGEIKFEHIDPDFKTRMGPDLLIALAKAYALEVK</sequence>
<comment type="catalytic activity">
    <reaction evidence="11">
        <text>a hydroperoxide + [thioredoxin]-dithiol = an alcohol + [thioredoxin]-disulfide + H2O</text>
        <dbReference type="Rhea" id="RHEA:62620"/>
        <dbReference type="Rhea" id="RHEA-COMP:10698"/>
        <dbReference type="Rhea" id="RHEA-COMP:10700"/>
        <dbReference type="ChEBI" id="CHEBI:15377"/>
        <dbReference type="ChEBI" id="CHEBI:29950"/>
        <dbReference type="ChEBI" id="CHEBI:30879"/>
        <dbReference type="ChEBI" id="CHEBI:35924"/>
        <dbReference type="ChEBI" id="CHEBI:50058"/>
        <dbReference type="EC" id="1.11.1.24"/>
    </reaction>
</comment>
<evidence type="ECO:0000256" key="1">
    <source>
        <dbReference type="ARBA" id="ARBA00003330"/>
    </source>
</evidence>
<dbReference type="RefSeq" id="WP_240831029.1">
    <property type="nucleotide sequence ID" value="NZ_JAKWBL010000003.1"/>
</dbReference>
<evidence type="ECO:0000256" key="6">
    <source>
        <dbReference type="ARBA" id="ARBA00023157"/>
    </source>
</evidence>
<dbReference type="InterPro" id="IPR013766">
    <property type="entry name" value="Thioredoxin_domain"/>
</dbReference>
<dbReference type="InterPro" id="IPR036249">
    <property type="entry name" value="Thioredoxin-like_sf"/>
</dbReference>
<evidence type="ECO:0000256" key="8">
    <source>
        <dbReference type="ARBA" id="ARBA00032824"/>
    </source>
</evidence>
<evidence type="ECO:0000256" key="4">
    <source>
        <dbReference type="ARBA" id="ARBA00022862"/>
    </source>
</evidence>
<dbReference type="EC" id="1.11.1.24" evidence="2"/>
<comment type="caution">
    <text evidence="14">The sequence shown here is derived from an EMBL/GenBank/DDBJ whole genome shotgun (WGS) entry which is preliminary data.</text>
</comment>
<dbReference type="PANTHER" id="PTHR42801">
    <property type="entry name" value="THIOREDOXIN-DEPENDENT PEROXIDE REDUCTASE"/>
    <property type="match status" value="1"/>
</dbReference>
<keyword evidence="4" id="KW-0049">Antioxidant</keyword>